<dbReference type="AlphaFoldDB" id="A0A2P2JKQ8"/>
<evidence type="ECO:0000313" key="1">
    <source>
        <dbReference type="EMBL" id="MBW94018.1"/>
    </source>
</evidence>
<sequence>MSMISFRFDMFPKLDGTHPLKLLLANTMTDTGEFPKLSGRLNLNLLWLIKIASRGLSNSSFGTGPSNSLNLRSKYLRFGRLSTTSGNFPANRLLLRSSSYSIFKFLNF</sequence>
<dbReference type="EMBL" id="GGEC01013535">
    <property type="protein sequence ID" value="MBW94018.1"/>
    <property type="molecule type" value="Transcribed_RNA"/>
</dbReference>
<proteinExistence type="predicted"/>
<organism evidence="1">
    <name type="scientific">Rhizophora mucronata</name>
    <name type="common">Asiatic mangrove</name>
    <dbReference type="NCBI Taxonomy" id="61149"/>
    <lineage>
        <taxon>Eukaryota</taxon>
        <taxon>Viridiplantae</taxon>
        <taxon>Streptophyta</taxon>
        <taxon>Embryophyta</taxon>
        <taxon>Tracheophyta</taxon>
        <taxon>Spermatophyta</taxon>
        <taxon>Magnoliopsida</taxon>
        <taxon>eudicotyledons</taxon>
        <taxon>Gunneridae</taxon>
        <taxon>Pentapetalae</taxon>
        <taxon>rosids</taxon>
        <taxon>fabids</taxon>
        <taxon>Malpighiales</taxon>
        <taxon>Rhizophoraceae</taxon>
        <taxon>Rhizophora</taxon>
    </lineage>
</organism>
<protein>
    <submittedName>
        <fullName evidence="1">Uncharacterized protein MANES_03G067800</fullName>
    </submittedName>
</protein>
<name>A0A2P2JKQ8_RHIMU</name>
<accession>A0A2P2JKQ8</accession>
<reference evidence="1" key="1">
    <citation type="submission" date="2018-02" db="EMBL/GenBank/DDBJ databases">
        <title>Rhizophora mucronata_Transcriptome.</title>
        <authorList>
            <person name="Meera S.P."/>
            <person name="Sreeshan A."/>
            <person name="Augustine A."/>
        </authorList>
    </citation>
    <scope>NUCLEOTIDE SEQUENCE</scope>
    <source>
        <tissue evidence="1">Leaf</tissue>
    </source>
</reference>